<protein>
    <submittedName>
        <fullName evidence="1">Uncharacterized protein</fullName>
    </submittedName>
</protein>
<sequence>MPKQTIGIIDTNDIKYDEMDMTHSNFTHEKISEILSDYIQLKQIETNDEMMETIINELCGEDNELPIHTATVSQPPNNIIYQMCHIAPLSKEIYLKLSSSQKYNGIASYLSDVNMRIYGKAIIFKINTTDNTLLSITENEITDLLTRKFVHEGVIINTNGTFDTIKYIFNPVDWIPPSDISNYKYHEVEILNLVFMIFHNLTSNESSNDAANKLLNGTATIQGRVIVGTREAHTDISDLITKYVDLDIPTIQKVIQLCSDNTQSRTLTDSEDINNQLDPEGKRRHLNFHQILSKRLS</sequence>
<evidence type="ECO:0000313" key="1">
    <source>
        <dbReference type="EMBL" id="AYV84237.1"/>
    </source>
</evidence>
<organism evidence="1">
    <name type="scientific">Hyperionvirus sp</name>
    <dbReference type="NCBI Taxonomy" id="2487770"/>
    <lineage>
        <taxon>Viruses</taxon>
        <taxon>Varidnaviria</taxon>
        <taxon>Bamfordvirae</taxon>
        <taxon>Nucleocytoviricota</taxon>
        <taxon>Megaviricetes</taxon>
        <taxon>Imitervirales</taxon>
        <taxon>Mimiviridae</taxon>
        <taxon>Klosneuvirinae</taxon>
    </lineage>
</organism>
<reference evidence="1" key="1">
    <citation type="submission" date="2018-10" db="EMBL/GenBank/DDBJ databases">
        <title>Hidden diversity of soil giant viruses.</title>
        <authorList>
            <person name="Schulz F."/>
            <person name="Alteio L."/>
            <person name="Goudeau D."/>
            <person name="Ryan E.M."/>
            <person name="Malmstrom R.R."/>
            <person name="Blanchard J."/>
            <person name="Woyke T."/>
        </authorList>
    </citation>
    <scope>NUCLEOTIDE SEQUENCE</scope>
    <source>
        <strain evidence="1">HYV1</strain>
    </source>
</reference>
<proteinExistence type="predicted"/>
<accession>A0A3G5AAI9</accession>
<name>A0A3G5AAI9_9VIRU</name>
<dbReference type="EMBL" id="MK072402">
    <property type="protein sequence ID" value="AYV84237.1"/>
    <property type="molecule type" value="Genomic_DNA"/>
</dbReference>
<gene>
    <name evidence="1" type="ORF">Hyperionvirus20_15</name>
</gene>